<accession>A0A918TJJ3</accession>
<dbReference type="AlphaFoldDB" id="A0A918TJJ3"/>
<reference evidence="3" key="1">
    <citation type="journal article" date="2014" name="Int. J. Syst. Evol. Microbiol.">
        <title>Complete genome sequence of Corynebacterium casei LMG S-19264T (=DSM 44701T), isolated from a smear-ripened cheese.</title>
        <authorList>
            <consortium name="US DOE Joint Genome Institute (JGI-PGF)"/>
            <person name="Walter F."/>
            <person name="Albersmeier A."/>
            <person name="Kalinowski J."/>
            <person name="Ruckert C."/>
        </authorList>
    </citation>
    <scope>NUCLEOTIDE SEQUENCE</scope>
    <source>
        <strain evidence="3">KCTC 12988</strain>
    </source>
</reference>
<dbReference type="InterPro" id="IPR025232">
    <property type="entry name" value="DUF4174"/>
</dbReference>
<dbReference type="RefSeq" id="WP_189568583.1">
    <property type="nucleotide sequence ID" value="NZ_BMXI01000004.1"/>
</dbReference>
<evidence type="ECO:0000256" key="1">
    <source>
        <dbReference type="ARBA" id="ARBA00022729"/>
    </source>
</evidence>
<dbReference type="Pfam" id="PF13778">
    <property type="entry name" value="DUF4174"/>
    <property type="match status" value="1"/>
</dbReference>
<sequence>MKALFASLLAMTLTLPANPLKNYQWKNRILLIHPSADQAQKEALRQLLKKEKESLANRDLVIINLSKTALDWPQVISMPGEKREELREKFALSPEGSTFILIGKDGGEKARQSDTLNLQELFTRIDGMPMRKAEMKVAK</sequence>
<comment type="caution">
    <text evidence="3">The sequence shown here is derived from an EMBL/GenBank/DDBJ whole genome shotgun (WGS) entry which is preliminary data.</text>
</comment>
<proteinExistence type="predicted"/>
<dbReference type="Proteomes" id="UP000644507">
    <property type="component" value="Unassembled WGS sequence"/>
</dbReference>
<evidence type="ECO:0000259" key="2">
    <source>
        <dbReference type="Pfam" id="PF13778"/>
    </source>
</evidence>
<name>A0A918TJJ3_9BACT</name>
<evidence type="ECO:0000313" key="3">
    <source>
        <dbReference type="EMBL" id="GHC48630.1"/>
    </source>
</evidence>
<reference evidence="3" key="2">
    <citation type="submission" date="2020-09" db="EMBL/GenBank/DDBJ databases">
        <authorList>
            <person name="Sun Q."/>
            <person name="Kim S."/>
        </authorList>
    </citation>
    <scope>NUCLEOTIDE SEQUENCE</scope>
    <source>
        <strain evidence="3">KCTC 12988</strain>
    </source>
</reference>
<dbReference type="EMBL" id="BMXI01000004">
    <property type="protein sequence ID" value="GHC48630.1"/>
    <property type="molecule type" value="Genomic_DNA"/>
</dbReference>
<keyword evidence="1" id="KW-0732">Signal</keyword>
<evidence type="ECO:0000313" key="4">
    <source>
        <dbReference type="Proteomes" id="UP000644507"/>
    </source>
</evidence>
<protein>
    <recommendedName>
        <fullName evidence="2">DUF4174 domain-containing protein</fullName>
    </recommendedName>
</protein>
<organism evidence="3 4">
    <name type="scientific">Roseibacillus persicicus</name>
    <dbReference type="NCBI Taxonomy" id="454148"/>
    <lineage>
        <taxon>Bacteria</taxon>
        <taxon>Pseudomonadati</taxon>
        <taxon>Verrucomicrobiota</taxon>
        <taxon>Verrucomicrobiia</taxon>
        <taxon>Verrucomicrobiales</taxon>
        <taxon>Verrucomicrobiaceae</taxon>
        <taxon>Roseibacillus</taxon>
    </lineage>
</organism>
<gene>
    <name evidence="3" type="ORF">GCM10007100_13180</name>
</gene>
<feature type="domain" description="DUF4174" evidence="2">
    <location>
        <begin position="19"/>
        <end position="134"/>
    </location>
</feature>
<keyword evidence="4" id="KW-1185">Reference proteome</keyword>